<dbReference type="WBParaSite" id="BTMF_0001214001-mRNA-1">
    <property type="protein sequence ID" value="BTMF_0001214001-mRNA-1"/>
    <property type="gene ID" value="BTMF_0001214001"/>
</dbReference>
<name>A0A0R3QWN2_9BILA</name>
<dbReference type="EMBL" id="UZAG01017402">
    <property type="protein sequence ID" value="VDO34541.1"/>
    <property type="molecule type" value="Genomic_DNA"/>
</dbReference>
<evidence type="ECO:0000313" key="3">
    <source>
        <dbReference type="WBParaSite" id="BTMF_0001214001-mRNA-1"/>
    </source>
</evidence>
<sequence length="77" mass="8926">MKFTYIVDVFSANIHSTSECTHSIELFANTAKRLCNLNEKLRKQTFKCYTFTSRTETESSSGTWLYSGAFYSEIMQM</sequence>
<reference evidence="1 2" key="2">
    <citation type="submission" date="2018-11" db="EMBL/GenBank/DDBJ databases">
        <authorList>
            <consortium name="Pathogen Informatics"/>
        </authorList>
    </citation>
    <scope>NUCLEOTIDE SEQUENCE [LARGE SCALE GENOMIC DNA]</scope>
</reference>
<evidence type="ECO:0000313" key="1">
    <source>
        <dbReference type="EMBL" id="VDO34541.1"/>
    </source>
</evidence>
<accession>A0A0R3QWN2</accession>
<evidence type="ECO:0000313" key="2">
    <source>
        <dbReference type="Proteomes" id="UP000280834"/>
    </source>
</evidence>
<keyword evidence="2" id="KW-1185">Reference proteome</keyword>
<reference evidence="3" key="1">
    <citation type="submission" date="2017-02" db="UniProtKB">
        <authorList>
            <consortium name="WormBaseParasite"/>
        </authorList>
    </citation>
    <scope>IDENTIFICATION</scope>
</reference>
<gene>
    <name evidence="1" type="ORF">BTMF_LOCUS10168</name>
</gene>
<protein>
    <submittedName>
        <fullName evidence="3">Secreted protein</fullName>
    </submittedName>
</protein>
<dbReference type="Proteomes" id="UP000280834">
    <property type="component" value="Unassembled WGS sequence"/>
</dbReference>
<organism evidence="3">
    <name type="scientific">Brugia timori</name>
    <dbReference type="NCBI Taxonomy" id="42155"/>
    <lineage>
        <taxon>Eukaryota</taxon>
        <taxon>Metazoa</taxon>
        <taxon>Ecdysozoa</taxon>
        <taxon>Nematoda</taxon>
        <taxon>Chromadorea</taxon>
        <taxon>Rhabditida</taxon>
        <taxon>Spirurina</taxon>
        <taxon>Spiruromorpha</taxon>
        <taxon>Filarioidea</taxon>
        <taxon>Onchocercidae</taxon>
        <taxon>Brugia</taxon>
    </lineage>
</organism>
<dbReference type="AlphaFoldDB" id="A0A0R3QWN2"/>
<proteinExistence type="predicted"/>